<dbReference type="Ensembl" id="ENSSLUT00000018295.1">
    <property type="protein sequence ID" value="ENSSLUP00000017727.1"/>
    <property type="gene ID" value="ENSSLUG00000008272.1"/>
</dbReference>
<evidence type="ECO:0000256" key="2">
    <source>
        <dbReference type="ARBA" id="ARBA00022737"/>
    </source>
</evidence>
<dbReference type="InterPro" id="IPR032675">
    <property type="entry name" value="LRR_dom_sf"/>
</dbReference>
<dbReference type="Proteomes" id="UP000694568">
    <property type="component" value="Unplaced"/>
</dbReference>
<evidence type="ECO:0008006" key="5">
    <source>
        <dbReference type="Google" id="ProtNLM"/>
    </source>
</evidence>
<dbReference type="AlphaFoldDB" id="A0A8C9Y1H9"/>
<dbReference type="PANTHER" id="PTHR24106">
    <property type="entry name" value="NACHT, LRR AND CARD DOMAINS-CONTAINING"/>
    <property type="match status" value="1"/>
</dbReference>
<reference evidence="3" key="1">
    <citation type="submission" date="2025-08" db="UniProtKB">
        <authorList>
            <consortium name="Ensembl"/>
        </authorList>
    </citation>
    <scope>IDENTIFICATION</scope>
</reference>
<dbReference type="InterPro" id="IPR051261">
    <property type="entry name" value="NLR"/>
</dbReference>
<keyword evidence="4" id="KW-1185">Reference proteome</keyword>
<sequence length="275" mass="29893">VSLQINCVLLSGHDNSFNVCLCHFRLSGCNLTEKSCEALSSVLSSQSSSLRELDLSNNELKDSGGKLLFAGLKSPNCKLETLSQTRLTNKCCQDLSAVLSSQSSCLKELDLSNNTLQASGVELISAGLKSPHCTLETFRSDHILALLYHWIIQRSCENLSAVLISQSSSLRELDLSNNDLEDSGATLLFAGLQSPHCTLETLRSDAFSSLALLIQTRLTKKCCQDISSLLSSESSVLRELDLSNNDLQDSGVELLSAGLESQQCTLETLRYVLCH</sequence>
<dbReference type="GeneTree" id="ENSGT01150000286904"/>
<dbReference type="InterPro" id="IPR001611">
    <property type="entry name" value="Leu-rich_rpt"/>
</dbReference>
<dbReference type="SUPFAM" id="SSF52047">
    <property type="entry name" value="RNI-like"/>
    <property type="match status" value="1"/>
</dbReference>
<evidence type="ECO:0000256" key="1">
    <source>
        <dbReference type="ARBA" id="ARBA00022614"/>
    </source>
</evidence>
<dbReference type="SMART" id="SM00368">
    <property type="entry name" value="LRR_RI"/>
    <property type="match status" value="6"/>
</dbReference>
<proteinExistence type="predicted"/>
<reference evidence="3" key="2">
    <citation type="submission" date="2025-09" db="UniProtKB">
        <authorList>
            <consortium name="Ensembl"/>
        </authorList>
    </citation>
    <scope>IDENTIFICATION</scope>
</reference>
<keyword evidence="2" id="KW-0677">Repeat</keyword>
<protein>
    <recommendedName>
        <fullName evidence="5">NACHT, LRR and PYD domains-containing protein 12</fullName>
    </recommendedName>
</protein>
<organism evidence="3 4">
    <name type="scientific">Sander lucioperca</name>
    <name type="common">Pike-perch</name>
    <name type="synonym">Perca lucioperca</name>
    <dbReference type="NCBI Taxonomy" id="283035"/>
    <lineage>
        <taxon>Eukaryota</taxon>
        <taxon>Metazoa</taxon>
        <taxon>Chordata</taxon>
        <taxon>Craniata</taxon>
        <taxon>Vertebrata</taxon>
        <taxon>Euteleostomi</taxon>
        <taxon>Actinopterygii</taxon>
        <taxon>Neopterygii</taxon>
        <taxon>Teleostei</taxon>
        <taxon>Neoteleostei</taxon>
        <taxon>Acanthomorphata</taxon>
        <taxon>Eupercaria</taxon>
        <taxon>Perciformes</taxon>
        <taxon>Percoidei</taxon>
        <taxon>Percidae</taxon>
        <taxon>Luciopercinae</taxon>
        <taxon>Sander</taxon>
    </lineage>
</organism>
<accession>A0A8C9Y1H9</accession>
<dbReference type="Pfam" id="PF13516">
    <property type="entry name" value="LRR_6"/>
    <property type="match status" value="4"/>
</dbReference>
<keyword evidence="1" id="KW-0433">Leucine-rich repeat</keyword>
<name>A0A8C9Y1H9_SANLU</name>
<dbReference type="PRINTS" id="PR00019">
    <property type="entry name" value="LEURICHRPT"/>
</dbReference>
<evidence type="ECO:0000313" key="3">
    <source>
        <dbReference type="Ensembl" id="ENSSLUP00000017727.1"/>
    </source>
</evidence>
<evidence type="ECO:0000313" key="4">
    <source>
        <dbReference type="Proteomes" id="UP000694568"/>
    </source>
</evidence>
<dbReference type="Gene3D" id="3.80.10.10">
    <property type="entry name" value="Ribonuclease Inhibitor"/>
    <property type="match status" value="2"/>
</dbReference>